<keyword evidence="3" id="KW-1185">Reference proteome</keyword>
<dbReference type="EMBL" id="BMKN01000002">
    <property type="protein sequence ID" value="GGE52395.1"/>
    <property type="molecule type" value="Genomic_DNA"/>
</dbReference>
<gene>
    <name evidence="2" type="ORF">GCM10011517_20240</name>
</gene>
<evidence type="ECO:0000256" key="1">
    <source>
        <dbReference type="SAM" id="MobiDB-lite"/>
    </source>
</evidence>
<dbReference type="RefSeq" id="WP_095593966.1">
    <property type="nucleotide sequence ID" value="NZ_BMKN01000002.1"/>
</dbReference>
<protein>
    <submittedName>
        <fullName evidence="2">Uncharacterized protein</fullName>
    </submittedName>
</protein>
<feature type="compositionally biased region" description="Basic and acidic residues" evidence="1">
    <location>
        <begin position="41"/>
        <end position="60"/>
    </location>
</feature>
<accession>A0A917EL96</accession>
<dbReference type="Proteomes" id="UP000606730">
    <property type="component" value="Unassembled WGS sequence"/>
</dbReference>
<dbReference type="AlphaFoldDB" id="A0A917EL96"/>
<evidence type="ECO:0000313" key="2">
    <source>
        <dbReference type="EMBL" id="GGE52395.1"/>
    </source>
</evidence>
<sequence>MAKHILDNSEKAETDSRAAQFTRIERDQAPRPQTKTLQQRAADRDDGSRAKAYTKIERKG</sequence>
<evidence type="ECO:0000313" key="3">
    <source>
        <dbReference type="Proteomes" id="UP000606730"/>
    </source>
</evidence>
<feature type="region of interest" description="Disordered" evidence="1">
    <location>
        <begin position="1"/>
        <end position="60"/>
    </location>
</feature>
<organism evidence="2 3">
    <name type="scientific">Actibacterium pelagium</name>
    <dbReference type="NCBI Taxonomy" id="2029103"/>
    <lineage>
        <taxon>Bacteria</taxon>
        <taxon>Pseudomonadati</taxon>
        <taxon>Pseudomonadota</taxon>
        <taxon>Alphaproteobacteria</taxon>
        <taxon>Rhodobacterales</taxon>
        <taxon>Roseobacteraceae</taxon>
        <taxon>Actibacterium</taxon>
    </lineage>
</organism>
<name>A0A917EL96_9RHOB</name>
<feature type="compositionally biased region" description="Basic and acidic residues" evidence="1">
    <location>
        <begin position="1"/>
        <end position="16"/>
    </location>
</feature>
<proteinExistence type="predicted"/>
<comment type="caution">
    <text evidence="2">The sequence shown here is derived from an EMBL/GenBank/DDBJ whole genome shotgun (WGS) entry which is preliminary data.</text>
</comment>
<reference evidence="2" key="2">
    <citation type="submission" date="2020-09" db="EMBL/GenBank/DDBJ databases">
        <authorList>
            <person name="Sun Q."/>
            <person name="Zhou Y."/>
        </authorList>
    </citation>
    <scope>NUCLEOTIDE SEQUENCE</scope>
    <source>
        <strain evidence="2">CGMCC 1.16012</strain>
    </source>
</reference>
<reference evidence="2" key="1">
    <citation type="journal article" date="2014" name="Int. J. Syst. Evol. Microbiol.">
        <title>Complete genome sequence of Corynebacterium casei LMG S-19264T (=DSM 44701T), isolated from a smear-ripened cheese.</title>
        <authorList>
            <consortium name="US DOE Joint Genome Institute (JGI-PGF)"/>
            <person name="Walter F."/>
            <person name="Albersmeier A."/>
            <person name="Kalinowski J."/>
            <person name="Ruckert C."/>
        </authorList>
    </citation>
    <scope>NUCLEOTIDE SEQUENCE</scope>
    <source>
        <strain evidence="2">CGMCC 1.16012</strain>
    </source>
</reference>